<accession>A0A4Q2L5Y7</accession>
<evidence type="ECO:0000313" key="3">
    <source>
        <dbReference type="Proteomes" id="UP000293865"/>
    </source>
</evidence>
<proteinExistence type="predicted"/>
<gene>
    <name evidence="2" type="ORF">ESP51_01830</name>
</gene>
<dbReference type="PANTHER" id="PTHR43194:SF2">
    <property type="entry name" value="PEROXISOMAL MEMBRANE PROTEIN LPX1"/>
    <property type="match status" value="1"/>
</dbReference>
<dbReference type="Pfam" id="PF12697">
    <property type="entry name" value="Abhydrolase_6"/>
    <property type="match status" value="1"/>
</dbReference>
<dbReference type="RefSeq" id="WP_129519174.1">
    <property type="nucleotide sequence ID" value="NZ_SDPN01000002.1"/>
</dbReference>
<protein>
    <submittedName>
        <fullName evidence="2">Alpha/beta hydrolase</fullName>
    </submittedName>
</protein>
<dbReference type="InterPro" id="IPR029058">
    <property type="entry name" value="AB_hydrolase_fold"/>
</dbReference>
<dbReference type="InterPro" id="IPR000073">
    <property type="entry name" value="AB_hydrolase_1"/>
</dbReference>
<evidence type="ECO:0000313" key="2">
    <source>
        <dbReference type="EMBL" id="RXZ72987.1"/>
    </source>
</evidence>
<keyword evidence="3" id="KW-1185">Reference proteome</keyword>
<name>A0A4Q2L5Y7_9MICO</name>
<dbReference type="GO" id="GO:0016787">
    <property type="term" value="F:hydrolase activity"/>
    <property type="evidence" value="ECO:0007669"/>
    <property type="project" value="UniProtKB-KW"/>
</dbReference>
<dbReference type="OrthoDB" id="63962at2"/>
<dbReference type="InterPro" id="IPR050228">
    <property type="entry name" value="Carboxylesterase_BioH"/>
</dbReference>
<reference evidence="2 3" key="1">
    <citation type="submission" date="2019-01" db="EMBL/GenBank/DDBJ databases">
        <title>Agromyces.</title>
        <authorList>
            <person name="Li J."/>
        </authorList>
    </citation>
    <scope>NUCLEOTIDE SEQUENCE [LARGE SCALE GENOMIC DNA]</scope>
    <source>
        <strain evidence="2 3">DSM 15934</strain>
    </source>
</reference>
<dbReference type="SUPFAM" id="SSF53474">
    <property type="entry name" value="alpha/beta-Hydrolases"/>
    <property type="match status" value="1"/>
</dbReference>
<evidence type="ECO:0000259" key="1">
    <source>
        <dbReference type="Pfam" id="PF12697"/>
    </source>
</evidence>
<organism evidence="2 3">
    <name type="scientific">Agromyces albus</name>
    <dbReference type="NCBI Taxonomy" id="205332"/>
    <lineage>
        <taxon>Bacteria</taxon>
        <taxon>Bacillati</taxon>
        <taxon>Actinomycetota</taxon>
        <taxon>Actinomycetes</taxon>
        <taxon>Micrococcales</taxon>
        <taxon>Microbacteriaceae</taxon>
        <taxon>Agromyces</taxon>
    </lineage>
</organism>
<feature type="domain" description="AB hydrolase-1" evidence="1">
    <location>
        <begin position="14"/>
        <end position="243"/>
    </location>
</feature>
<dbReference type="PANTHER" id="PTHR43194">
    <property type="entry name" value="HYDROLASE ALPHA/BETA FOLD FAMILY"/>
    <property type="match status" value="1"/>
</dbReference>
<dbReference type="AlphaFoldDB" id="A0A4Q2L5Y7"/>
<comment type="caution">
    <text evidence="2">The sequence shown here is derived from an EMBL/GenBank/DDBJ whole genome shotgun (WGS) entry which is preliminary data.</text>
</comment>
<keyword evidence="2" id="KW-0378">Hydrolase</keyword>
<dbReference type="EMBL" id="SDPN01000002">
    <property type="protein sequence ID" value="RXZ72987.1"/>
    <property type="molecule type" value="Genomic_DNA"/>
</dbReference>
<dbReference type="Proteomes" id="UP000293865">
    <property type="component" value="Unassembled WGS sequence"/>
</dbReference>
<dbReference type="Gene3D" id="3.40.50.1820">
    <property type="entry name" value="alpha/beta hydrolase"/>
    <property type="match status" value="1"/>
</dbReference>
<sequence length="258" mass="27082">MESPVMADASTTPIVLVHGWAGSAEAWHPIVSRLRANARGPVAAVRLPGSPGAPDGGTPTIPDAAAMLAETLRAQAGPALLVGHSMGAQVTLLAHVMAPESVLGEVVIDPAYGASNTAHVEMQEWASRIETQGHAATYDFFASAAESMPPEVGDLLLADHSATDPAVIARYLRSEYLDSGAIGFMPATQRAAARRTKPVLAIHSTELGASREGMLPAPPGSRIETWSGHGHFLHLEAPDRFVETVGAWRRSLEPSVVE</sequence>